<feature type="chain" id="PRO_5040199617" evidence="3">
    <location>
        <begin position="21"/>
        <end position="247"/>
    </location>
</feature>
<gene>
    <name evidence="4" type="ORF">A7U60_g1511</name>
</gene>
<keyword evidence="2" id="KW-0472">Membrane</keyword>
<sequence length="247" mass="26998">MVGLATLGLLFLSFAFGIIGMSVGINALEKSNDLKDVVRENATPGVTVDIDTSGQSFNFTWCRCRSDPNIFFSSFGDTEAFDSAVVLAVGCGLLALTSLLTFLAYVSIFKPVSRRPVLFASLVHWFLAVWIFASLVAFDVIAVNRSAKVAAFLGETQLPDSVVQQQEQALGVSPTYWDHDYIKLLAILPWFAFLFAVIVGLERFFASKHFDSHRGARTAAVDAAVVRDEADSKEDAGKRSVEKRESV</sequence>
<protein>
    <submittedName>
        <fullName evidence="4">Uncharacterized protein</fullName>
    </submittedName>
</protein>
<dbReference type="OrthoDB" id="2560085at2759"/>
<dbReference type="AlphaFoldDB" id="A0A9Q5I3Y0"/>
<evidence type="ECO:0000313" key="4">
    <source>
        <dbReference type="EMBL" id="OCB91224.1"/>
    </source>
</evidence>
<organism evidence="4 5">
    <name type="scientific">Sanghuangporus baumii</name>
    <name type="common">Phellinus baumii</name>
    <dbReference type="NCBI Taxonomy" id="108892"/>
    <lineage>
        <taxon>Eukaryota</taxon>
        <taxon>Fungi</taxon>
        <taxon>Dikarya</taxon>
        <taxon>Basidiomycota</taxon>
        <taxon>Agaricomycotina</taxon>
        <taxon>Agaricomycetes</taxon>
        <taxon>Hymenochaetales</taxon>
        <taxon>Hymenochaetaceae</taxon>
        <taxon>Sanghuangporus</taxon>
    </lineage>
</organism>
<evidence type="ECO:0000256" key="2">
    <source>
        <dbReference type="SAM" id="Phobius"/>
    </source>
</evidence>
<evidence type="ECO:0000256" key="3">
    <source>
        <dbReference type="SAM" id="SignalP"/>
    </source>
</evidence>
<feature type="transmembrane region" description="Helical" evidence="2">
    <location>
        <begin position="117"/>
        <end position="138"/>
    </location>
</feature>
<reference evidence="4" key="1">
    <citation type="submission" date="2016-06" db="EMBL/GenBank/DDBJ databases">
        <title>Draft Genome sequence of the fungus Inonotus baumii.</title>
        <authorList>
            <person name="Zhu H."/>
            <person name="Lin W."/>
        </authorList>
    </citation>
    <scope>NUCLEOTIDE SEQUENCE</scope>
    <source>
        <strain evidence="4">821</strain>
    </source>
</reference>
<accession>A0A9Q5I3Y0</accession>
<keyword evidence="5" id="KW-1185">Reference proteome</keyword>
<keyword evidence="3" id="KW-0732">Signal</keyword>
<keyword evidence="2" id="KW-1133">Transmembrane helix</keyword>
<feature type="signal peptide" evidence="3">
    <location>
        <begin position="1"/>
        <end position="20"/>
    </location>
</feature>
<proteinExistence type="predicted"/>
<dbReference type="Proteomes" id="UP000757232">
    <property type="component" value="Unassembled WGS sequence"/>
</dbReference>
<feature type="region of interest" description="Disordered" evidence="1">
    <location>
        <begin position="228"/>
        <end position="247"/>
    </location>
</feature>
<name>A0A9Q5I3Y0_SANBA</name>
<keyword evidence="2" id="KW-0812">Transmembrane</keyword>
<feature type="transmembrane region" description="Helical" evidence="2">
    <location>
        <begin position="181"/>
        <end position="201"/>
    </location>
</feature>
<dbReference type="EMBL" id="LNZH02000099">
    <property type="protein sequence ID" value="OCB91224.1"/>
    <property type="molecule type" value="Genomic_DNA"/>
</dbReference>
<feature type="transmembrane region" description="Helical" evidence="2">
    <location>
        <begin position="84"/>
        <end position="105"/>
    </location>
</feature>
<evidence type="ECO:0000256" key="1">
    <source>
        <dbReference type="SAM" id="MobiDB-lite"/>
    </source>
</evidence>
<comment type="caution">
    <text evidence="4">The sequence shown here is derived from an EMBL/GenBank/DDBJ whole genome shotgun (WGS) entry which is preliminary data.</text>
</comment>
<evidence type="ECO:0000313" key="5">
    <source>
        <dbReference type="Proteomes" id="UP000757232"/>
    </source>
</evidence>